<keyword evidence="9" id="KW-1185">Reference proteome</keyword>
<dbReference type="GO" id="GO:0007155">
    <property type="term" value="P:cell adhesion"/>
    <property type="evidence" value="ECO:0007669"/>
    <property type="project" value="InterPro"/>
</dbReference>
<organism evidence="8 9">
    <name type="scientific">Alicyclobacillus hesperidum</name>
    <dbReference type="NCBI Taxonomy" id="89784"/>
    <lineage>
        <taxon>Bacteria</taxon>
        <taxon>Bacillati</taxon>
        <taxon>Bacillota</taxon>
        <taxon>Bacilli</taxon>
        <taxon>Bacillales</taxon>
        <taxon>Alicyclobacillaceae</taxon>
        <taxon>Alicyclobacillus</taxon>
    </lineage>
</organism>
<comment type="subcellular location">
    <subcellularLocation>
        <location evidence="5">Secreted</location>
    </subcellularLocation>
    <subcellularLocation>
        <location evidence="5">Bacterial flagellum</location>
    </subcellularLocation>
</comment>
<dbReference type="Pfam" id="PF07196">
    <property type="entry name" value="Flagellin_IN"/>
    <property type="match status" value="1"/>
</dbReference>
<sequence>MSISSTSSSSMANLLQQLNTLSNPSGTGLPVSQYAQDLQQILTQELETPSNNELSQLSSQQTALTGLQTALQTFEQATETLSSLQSWSTVTGTSSDPGSFTVTVQPGAQPAMYSLQVTSLASSQTSIQNLSSQFQTSADGSSNLSSGTIILTNTADSNKTATINVSAGESLNDIAAAVNQQTANTGVQASVLTNGQNQYFLSLSSVNTGTANGFTISGSIIGSGTGQIQFATTNATDASITLDGQTMTSSTNTFQNYIPNVTIQVSQTMASAGTLTLSTDTSGAEKAVQTWMTAYNTLIDTINKDTAYTPPSSGSSSTQGTAGPLFGDPLAMDLLRQLPAAVSASITTSSSAINSLASIGIVIDPSNGHLEFQSTSGFSSAAGTLPDGQAMFESALSSNPSAVQQLFGIVSTTATTAIPQSGVLGNVYNLMNNLLIGNTSGTGTSPIEGELNAISAQQSSIQNYLSLVQQQITNQVTNYTNQLNQLNSVMEQAQAQMKQISAMFGSSASSSSGGIL</sequence>
<keyword evidence="3 5" id="KW-0175">Coiled coil</keyword>
<evidence type="ECO:0000259" key="6">
    <source>
        <dbReference type="Pfam" id="PF02465"/>
    </source>
</evidence>
<keyword evidence="5" id="KW-0964">Secreted</keyword>
<dbReference type="PANTHER" id="PTHR30288:SF0">
    <property type="entry name" value="FLAGELLAR HOOK-ASSOCIATED PROTEIN 2"/>
    <property type="match status" value="1"/>
</dbReference>
<evidence type="ECO:0000259" key="7">
    <source>
        <dbReference type="Pfam" id="PF07195"/>
    </source>
</evidence>
<dbReference type="InterPro" id="IPR040026">
    <property type="entry name" value="FliD"/>
</dbReference>
<comment type="function">
    <text evidence="5">Required for morphogenesis and for the elongation of the flagellar filament by facilitating polymerization of the flagellin monomers at the tip of growing filament. Forms a capping structure, which prevents flagellin subunits (transported through the central channel of the flagellum) from leaking out without polymerization at the distal end.</text>
</comment>
<dbReference type="GO" id="GO:0071973">
    <property type="term" value="P:bacterial-type flagellum-dependent cell motility"/>
    <property type="evidence" value="ECO:0007669"/>
    <property type="project" value="TreeGrafter"/>
</dbReference>
<dbReference type="RefSeq" id="WP_074693459.1">
    <property type="nucleotide sequence ID" value="NZ_FNOJ01000015.1"/>
</dbReference>
<dbReference type="EMBL" id="FNOJ01000015">
    <property type="protein sequence ID" value="SDW80118.1"/>
    <property type="molecule type" value="Genomic_DNA"/>
</dbReference>
<dbReference type="InterPro" id="IPR010810">
    <property type="entry name" value="Flagellin_hook_IN_motif"/>
</dbReference>
<accession>A0A1H2WHX8</accession>
<feature type="domain" description="Flagellar hook-associated protein 2 C-terminal" evidence="7">
    <location>
        <begin position="235"/>
        <end position="494"/>
    </location>
</feature>
<reference evidence="9" key="1">
    <citation type="submission" date="2016-10" db="EMBL/GenBank/DDBJ databases">
        <authorList>
            <person name="Varghese N."/>
        </authorList>
    </citation>
    <scope>NUCLEOTIDE SEQUENCE [LARGE SCALE GENOMIC DNA]</scope>
    <source>
        <strain evidence="9">DSM 12489</strain>
    </source>
</reference>
<keyword evidence="8" id="KW-0966">Cell projection</keyword>
<dbReference type="InterPro" id="IPR010809">
    <property type="entry name" value="FliD_C"/>
</dbReference>
<comment type="subunit">
    <text evidence="2 5">Homopentamer.</text>
</comment>
<evidence type="ECO:0000256" key="4">
    <source>
        <dbReference type="ARBA" id="ARBA00023143"/>
    </source>
</evidence>
<dbReference type="AlphaFoldDB" id="A0A1H2WHX8"/>
<dbReference type="Pfam" id="PF02465">
    <property type="entry name" value="FliD_N"/>
    <property type="match status" value="1"/>
</dbReference>
<protein>
    <recommendedName>
        <fullName evidence="5">Flagellar hook-associated protein 2</fullName>
        <shortName evidence="5">HAP2</shortName>
    </recommendedName>
    <alternativeName>
        <fullName evidence="5">Flagellar cap protein</fullName>
    </alternativeName>
</protein>
<feature type="domain" description="Flagellar hook-associated protein 2 N-terminal" evidence="6">
    <location>
        <begin position="27"/>
        <end position="124"/>
    </location>
</feature>
<keyword evidence="8" id="KW-0969">Cilium</keyword>
<dbReference type="PANTHER" id="PTHR30288">
    <property type="entry name" value="FLAGELLAR CAP/ASSEMBLY PROTEIN FLID"/>
    <property type="match status" value="1"/>
</dbReference>
<evidence type="ECO:0000256" key="2">
    <source>
        <dbReference type="ARBA" id="ARBA00011255"/>
    </source>
</evidence>
<evidence type="ECO:0000313" key="9">
    <source>
        <dbReference type="Proteomes" id="UP000182589"/>
    </source>
</evidence>
<dbReference type="Pfam" id="PF07195">
    <property type="entry name" value="FliD_C"/>
    <property type="match status" value="1"/>
</dbReference>
<dbReference type="GO" id="GO:0005576">
    <property type="term" value="C:extracellular region"/>
    <property type="evidence" value="ECO:0007669"/>
    <property type="project" value="UniProtKB-SubCell"/>
</dbReference>
<dbReference type="GO" id="GO:0009424">
    <property type="term" value="C:bacterial-type flagellum hook"/>
    <property type="evidence" value="ECO:0007669"/>
    <property type="project" value="UniProtKB-UniRule"/>
</dbReference>
<keyword evidence="8" id="KW-0282">Flagellum</keyword>
<gene>
    <name evidence="8" type="ORF">SAMN04489725_11545</name>
</gene>
<evidence type="ECO:0000256" key="1">
    <source>
        <dbReference type="ARBA" id="ARBA00009764"/>
    </source>
</evidence>
<keyword evidence="4 5" id="KW-0975">Bacterial flagellum</keyword>
<comment type="similarity">
    <text evidence="1 5">Belongs to the FliD family.</text>
</comment>
<proteinExistence type="inferred from homology"/>
<evidence type="ECO:0000313" key="8">
    <source>
        <dbReference type="EMBL" id="SDW80118.1"/>
    </source>
</evidence>
<dbReference type="Proteomes" id="UP000182589">
    <property type="component" value="Unassembled WGS sequence"/>
</dbReference>
<dbReference type="STRING" id="89784.SAMN04489725_11545"/>
<name>A0A1H2WHX8_9BACL</name>
<feature type="coiled-coil region" evidence="5">
    <location>
        <begin position="469"/>
        <end position="503"/>
    </location>
</feature>
<dbReference type="GO" id="GO:0009421">
    <property type="term" value="C:bacterial-type flagellum filament cap"/>
    <property type="evidence" value="ECO:0007669"/>
    <property type="project" value="InterPro"/>
</dbReference>
<dbReference type="InterPro" id="IPR003481">
    <property type="entry name" value="FliD_N"/>
</dbReference>
<evidence type="ECO:0000256" key="5">
    <source>
        <dbReference type="RuleBase" id="RU362066"/>
    </source>
</evidence>
<evidence type="ECO:0000256" key="3">
    <source>
        <dbReference type="ARBA" id="ARBA00023054"/>
    </source>
</evidence>